<dbReference type="SUPFAM" id="SSF56059">
    <property type="entry name" value="Glutathione synthetase ATP-binding domain-like"/>
    <property type="match status" value="1"/>
</dbReference>
<protein>
    <submittedName>
        <fullName evidence="7">Glutathionylspermidine synthase</fullName>
    </submittedName>
</protein>
<keyword evidence="8" id="KW-1185">Reference proteome</keyword>
<comment type="caution">
    <text evidence="7">The sequence shown here is derived from an EMBL/GenBank/DDBJ whole genome shotgun (WGS) entry which is preliminary data.</text>
</comment>
<keyword evidence="2" id="KW-0479">Metal-binding</keyword>
<dbReference type="EMBL" id="RYYR01000018">
    <property type="protein sequence ID" value="RUL50918.1"/>
    <property type="molecule type" value="Genomic_DNA"/>
</dbReference>
<dbReference type="Gene3D" id="3.30.1490.330">
    <property type="match status" value="1"/>
</dbReference>
<keyword evidence="5" id="KW-0460">Magnesium</keyword>
<evidence type="ECO:0000256" key="1">
    <source>
        <dbReference type="ARBA" id="ARBA00022598"/>
    </source>
</evidence>
<gene>
    <name evidence="7" type="ORF">EK386_13300</name>
</gene>
<evidence type="ECO:0000259" key="6">
    <source>
        <dbReference type="Pfam" id="PF03738"/>
    </source>
</evidence>
<dbReference type="GO" id="GO:0016874">
    <property type="term" value="F:ligase activity"/>
    <property type="evidence" value="ECO:0007669"/>
    <property type="project" value="UniProtKB-KW"/>
</dbReference>
<feature type="domain" description="Glutathionylspermidine synthase pre-ATP-grasp-like" evidence="6">
    <location>
        <begin position="21"/>
        <end position="413"/>
    </location>
</feature>
<dbReference type="GO" id="GO:0046872">
    <property type="term" value="F:metal ion binding"/>
    <property type="evidence" value="ECO:0007669"/>
    <property type="project" value="UniProtKB-KW"/>
</dbReference>
<evidence type="ECO:0000256" key="5">
    <source>
        <dbReference type="ARBA" id="ARBA00022842"/>
    </source>
</evidence>
<evidence type="ECO:0000256" key="2">
    <source>
        <dbReference type="ARBA" id="ARBA00022723"/>
    </source>
</evidence>
<evidence type="ECO:0000313" key="7">
    <source>
        <dbReference type="EMBL" id="RUL50918.1"/>
    </source>
</evidence>
<evidence type="ECO:0000313" key="8">
    <source>
        <dbReference type="Proteomes" id="UP000287910"/>
    </source>
</evidence>
<reference evidence="7 8" key="1">
    <citation type="submission" date="2018-12" db="EMBL/GenBank/DDBJ databases">
        <title>Lysinibacillus antri sp. nov., isolated from a cave soil.</title>
        <authorList>
            <person name="Narsing Rao M.P."/>
            <person name="Zhang H."/>
            <person name="Dong Z.-Y."/>
            <person name="Niu X.-K."/>
            <person name="Zhang K."/>
            <person name="Fang B.-Z."/>
            <person name="Kang Y.-Q."/>
            <person name="Xiao M."/>
            <person name="Li W.-J."/>
        </authorList>
    </citation>
    <scope>NUCLEOTIDE SEQUENCE [LARGE SCALE GENOMIC DNA]</scope>
    <source>
        <strain evidence="7 8">SYSU K30002</strain>
    </source>
</reference>
<dbReference type="Proteomes" id="UP000287910">
    <property type="component" value="Unassembled WGS sequence"/>
</dbReference>
<evidence type="ECO:0000256" key="4">
    <source>
        <dbReference type="ARBA" id="ARBA00022840"/>
    </source>
</evidence>
<keyword evidence="3" id="KW-0547">Nucleotide-binding</keyword>
<dbReference type="Pfam" id="PF03738">
    <property type="entry name" value="GSP_synth"/>
    <property type="match status" value="1"/>
</dbReference>
<dbReference type="GO" id="GO:0005524">
    <property type="term" value="F:ATP binding"/>
    <property type="evidence" value="ECO:0007669"/>
    <property type="project" value="UniProtKB-KW"/>
</dbReference>
<proteinExistence type="predicted"/>
<sequence>MTSKHTYNINRKAFYSQFNQFFADFADLEYALYDVMMMEKEKIEELQYATNILWKVFSKVGKQFKKLRKEQLLALGIREEMIPYLHLDYLPQQSILARFDFICTEDGNIKLIELNGDTPFLIQETFEMNQVLCNHFNVCNPNQENVVIKSLSSALFSAMTYLELKETPVVVITGKEETEDFEEYCQVQYLKRILPFEIKYVPISQLIIYPTDGEQMKRGLYTPSMEKIDILFRPAHPIEFLIDDVAEDGDQIGLHLLDLVKDQELAIINSPAAYILQSKILLWLIWEKRNNPLLFTKEEREAINKYMLPTYMSADSFLQSEQPFVKKPVFSREGNTIEIYNSEGEKINTSQHQHYTDNLYIYQQYIEMPSITIQLKDGQHEKKWLIGSFIADDQACGIACRVGNQITEWDSHWLAIGSPASDAN</sequence>
<dbReference type="RefSeq" id="WP_126659669.1">
    <property type="nucleotide sequence ID" value="NZ_RYYR01000018.1"/>
</dbReference>
<organism evidence="7 8">
    <name type="scientific">Lysinibacillus antri</name>
    <dbReference type="NCBI Taxonomy" id="2498145"/>
    <lineage>
        <taxon>Bacteria</taxon>
        <taxon>Bacillati</taxon>
        <taxon>Bacillota</taxon>
        <taxon>Bacilli</taxon>
        <taxon>Bacillales</taxon>
        <taxon>Bacillaceae</taxon>
        <taxon>Lysinibacillus</taxon>
    </lineage>
</organism>
<name>A0A432L9Y6_9BACI</name>
<evidence type="ECO:0000256" key="3">
    <source>
        <dbReference type="ARBA" id="ARBA00022741"/>
    </source>
</evidence>
<dbReference type="AlphaFoldDB" id="A0A432L9Y6"/>
<accession>A0A432L9Y6</accession>
<keyword evidence="4" id="KW-0067">ATP-binding</keyword>
<keyword evidence="1" id="KW-0436">Ligase</keyword>
<dbReference type="InterPro" id="IPR005494">
    <property type="entry name" value="GSPS_pre-ATP-grasp-like_dom"/>
</dbReference>